<dbReference type="EMBL" id="BKCJ010141774">
    <property type="protein sequence ID" value="GEX95963.1"/>
    <property type="molecule type" value="Genomic_DNA"/>
</dbReference>
<sequence length="130" mass="14287">MVEDNHDVIYLDNSSDLALSTSLNDLDFATLYIDGQSIDVDAPPDIIDVDEDDDIIDDEDTLLHDLTDSDNEDLDNVVVVVDDDDLSADVARGHGGDDSDDDRPLHARYPLVAEARVPENPIWEARKPAG</sequence>
<organism evidence="1">
    <name type="scientific">Tanacetum cinerariifolium</name>
    <name type="common">Dalmatian daisy</name>
    <name type="synonym">Chrysanthemum cinerariifolium</name>
    <dbReference type="NCBI Taxonomy" id="118510"/>
    <lineage>
        <taxon>Eukaryota</taxon>
        <taxon>Viridiplantae</taxon>
        <taxon>Streptophyta</taxon>
        <taxon>Embryophyta</taxon>
        <taxon>Tracheophyta</taxon>
        <taxon>Spermatophyta</taxon>
        <taxon>Magnoliopsida</taxon>
        <taxon>eudicotyledons</taxon>
        <taxon>Gunneridae</taxon>
        <taxon>Pentapetalae</taxon>
        <taxon>asterids</taxon>
        <taxon>campanulids</taxon>
        <taxon>Asterales</taxon>
        <taxon>Asteraceae</taxon>
        <taxon>Asteroideae</taxon>
        <taxon>Anthemideae</taxon>
        <taxon>Anthemidinae</taxon>
        <taxon>Tanacetum</taxon>
    </lineage>
</organism>
<reference evidence="1" key="1">
    <citation type="journal article" date="2019" name="Sci. Rep.">
        <title>Draft genome of Tanacetum cinerariifolium, the natural source of mosquito coil.</title>
        <authorList>
            <person name="Yamashiro T."/>
            <person name="Shiraishi A."/>
            <person name="Satake H."/>
            <person name="Nakayama K."/>
        </authorList>
    </citation>
    <scope>NUCLEOTIDE SEQUENCE</scope>
</reference>
<comment type="caution">
    <text evidence="1">The sequence shown here is derived from an EMBL/GenBank/DDBJ whole genome shotgun (WGS) entry which is preliminary data.</text>
</comment>
<name>A0A699HCN4_TANCI</name>
<dbReference type="AlphaFoldDB" id="A0A699HCN4"/>
<proteinExistence type="predicted"/>
<accession>A0A699HCN4</accession>
<gene>
    <name evidence="1" type="ORF">Tci_367938</name>
</gene>
<protein>
    <submittedName>
        <fullName evidence="1">Uncharacterized protein</fullName>
    </submittedName>
</protein>
<evidence type="ECO:0000313" key="1">
    <source>
        <dbReference type="EMBL" id="GEX95963.1"/>
    </source>
</evidence>